<keyword evidence="2" id="KW-1185">Reference proteome</keyword>
<evidence type="ECO:0000313" key="2">
    <source>
        <dbReference type="Proteomes" id="UP000692954"/>
    </source>
</evidence>
<evidence type="ECO:0000313" key="1">
    <source>
        <dbReference type="EMBL" id="CAD8119752.1"/>
    </source>
</evidence>
<accession>A0A8S1QXB3</accession>
<protein>
    <submittedName>
        <fullName evidence="1">Uncharacterized protein</fullName>
    </submittedName>
</protein>
<gene>
    <name evidence="1" type="ORF">PSON_ATCC_30995.1.T1220161</name>
</gene>
<reference evidence="1" key="1">
    <citation type="submission" date="2021-01" db="EMBL/GenBank/DDBJ databases">
        <authorList>
            <consortium name="Genoscope - CEA"/>
            <person name="William W."/>
        </authorList>
    </citation>
    <scope>NUCLEOTIDE SEQUENCE</scope>
</reference>
<name>A0A8S1QXB3_9CILI</name>
<organism evidence="1 2">
    <name type="scientific">Paramecium sonneborni</name>
    <dbReference type="NCBI Taxonomy" id="65129"/>
    <lineage>
        <taxon>Eukaryota</taxon>
        <taxon>Sar</taxon>
        <taxon>Alveolata</taxon>
        <taxon>Ciliophora</taxon>
        <taxon>Intramacronucleata</taxon>
        <taxon>Oligohymenophorea</taxon>
        <taxon>Peniculida</taxon>
        <taxon>Parameciidae</taxon>
        <taxon>Paramecium</taxon>
    </lineage>
</organism>
<dbReference type="AlphaFoldDB" id="A0A8S1QXB3"/>
<dbReference type="Proteomes" id="UP000692954">
    <property type="component" value="Unassembled WGS sequence"/>
</dbReference>
<proteinExistence type="predicted"/>
<dbReference type="OrthoDB" id="286709at2759"/>
<sequence>MFYIILVIINLLYARRINQLGYLLTRDKLPVGAILTISYDGYQVVCNEKGEFPLKQEKFIVDVLGLFKQTFYPSPLQKQFIIDNNQTTIIQIFGFISEPAILTLHVNQPLNLKQKEFEINEKFNIQTDIMKLLVYQAKVTISADSFKNNTQVIYLYGSYQYDFGSIELVPSEIDVKLKFNYKFDTQCYLMCTKFNGKLYVLQNYTQRDQIEFNGKLFDEWPQQCLLYSDKGEGELIELDGPISDLVRRK</sequence>
<comment type="caution">
    <text evidence="1">The sequence shown here is derived from an EMBL/GenBank/DDBJ whole genome shotgun (WGS) entry which is preliminary data.</text>
</comment>
<dbReference type="EMBL" id="CAJJDN010000122">
    <property type="protein sequence ID" value="CAD8119752.1"/>
    <property type="molecule type" value="Genomic_DNA"/>
</dbReference>